<reference evidence="1 2" key="1">
    <citation type="journal article" date="2024" name="Curr. Microbiol.">
        <title>Luteibacter sahnii sp. nov., A Novel Yellow-Colored Xanthomonadin Pigment Producing Probiotic Bacterium from Healthy Rice Seed Microbiome.</title>
        <authorList>
            <person name="Jaiswal G."/>
            <person name="Rana R."/>
            <person name="Nayak P.K."/>
            <person name="Chouhan R."/>
            <person name="Gandhi S.G."/>
            <person name="Patel H.K."/>
            <person name="Patil P.B."/>
        </authorList>
    </citation>
    <scope>NUCLEOTIDE SEQUENCE [LARGE SCALE GENOMIC DNA]</scope>
    <source>
        <strain evidence="1 2">PPL201</strain>
    </source>
</reference>
<comment type="caution">
    <text evidence="1">The sequence shown here is derived from an EMBL/GenBank/DDBJ whole genome shotgun (WGS) entry which is preliminary data.</text>
</comment>
<dbReference type="EMBL" id="JARJJS010000005">
    <property type="protein sequence ID" value="MDF4026466.1"/>
    <property type="molecule type" value="Genomic_DNA"/>
</dbReference>
<keyword evidence="2" id="KW-1185">Reference proteome</keyword>
<evidence type="ECO:0000313" key="1">
    <source>
        <dbReference type="EMBL" id="MDF4026466.1"/>
    </source>
</evidence>
<gene>
    <name evidence="1" type="ORF">P3W24_15945</name>
</gene>
<accession>A0ABT6BEB3</accession>
<protein>
    <submittedName>
        <fullName evidence="1">Uncharacterized protein</fullName>
    </submittedName>
</protein>
<sequence length="87" mass="9635">MIYAADDAERSSACEILYACRGKIAADIRQEASRGLPDAQRLADQEQVMSQLRNDIVAVRAGDRAVTTRVRVMYGMLVRAWYAPTSA</sequence>
<evidence type="ECO:0000313" key="2">
    <source>
        <dbReference type="Proteomes" id="UP001528850"/>
    </source>
</evidence>
<name>A0ABT6BEB3_9GAMM</name>
<proteinExistence type="predicted"/>
<dbReference type="Proteomes" id="UP001528850">
    <property type="component" value="Unassembled WGS sequence"/>
</dbReference>
<organism evidence="1 2">
    <name type="scientific">Luteibacter sahnii</name>
    <dbReference type="NCBI Taxonomy" id="3021977"/>
    <lineage>
        <taxon>Bacteria</taxon>
        <taxon>Pseudomonadati</taxon>
        <taxon>Pseudomonadota</taxon>
        <taxon>Gammaproteobacteria</taxon>
        <taxon>Lysobacterales</taxon>
        <taxon>Rhodanobacteraceae</taxon>
        <taxon>Luteibacter</taxon>
    </lineage>
</organism>